<name>A0A918WQQ6_9BACT</name>
<dbReference type="AlphaFoldDB" id="A0A918WQQ6"/>
<reference evidence="1" key="1">
    <citation type="journal article" date="2014" name="Int. J. Syst. Evol. Microbiol.">
        <title>Complete genome sequence of Corynebacterium casei LMG S-19264T (=DSM 44701T), isolated from a smear-ripened cheese.</title>
        <authorList>
            <consortium name="US DOE Joint Genome Institute (JGI-PGF)"/>
            <person name="Walter F."/>
            <person name="Albersmeier A."/>
            <person name="Kalinowski J."/>
            <person name="Ruckert C."/>
        </authorList>
    </citation>
    <scope>NUCLEOTIDE SEQUENCE</scope>
    <source>
        <strain evidence="1">KCTC 12988</strain>
    </source>
</reference>
<comment type="caution">
    <text evidence="1">The sequence shown here is derived from an EMBL/GenBank/DDBJ whole genome shotgun (WGS) entry which is preliminary data.</text>
</comment>
<keyword evidence="2" id="KW-1185">Reference proteome</keyword>
<sequence length="91" mass="10554">MGKCAESVGLGVLERSAEDMEIPTKTDWKESWLGLDEAAAFKNFYGKDLKEALQLFEQCAMSYQEDLIYMPEVPFKYYVRAYFRFLASEKS</sequence>
<organism evidence="1 2">
    <name type="scientific">Roseibacillus persicicus</name>
    <dbReference type="NCBI Taxonomy" id="454148"/>
    <lineage>
        <taxon>Bacteria</taxon>
        <taxon>Pseudomonadati</taxon>
        <taxon>Verrucomicrobiota</taxon>
        <taxon>Verrucomicrobiia</taxon>
        <taxon>Verrucomicrobiales</taxon>
        <taxon>Verrucomicrobiaceae</taxon>
        <taxon>Roseibacillus</taxon>
    </lineage>
</organism>
<gene>
    <name evidence="1" type="ORF">GCM10007100_40570</name>
</gene>
<evidence type="ECO:0000313" key="1">
    <source>
        <dbReference type="EMBL" id="GHC68792.1"/>
    </source>
</evidence>
<evidence type="ECO:0000313" key="2">
    <source>
        <dbReference type="Proteomes" id="UP000644507"/>
    </source>
</evidence>
<reference evidence="1" key="2">
    <citation type="submission" date="2020-09" db="EMBL/GenBank/DDBJ databases">
        <authorList>
            <person name="Sun Q."/>
            <person name="Kim S."/>
        </authorList>
    </citation>
    <scope>NUCLEOTIDE SEQUENCE</scope>
    <source>
        <strain evidence="1">KCTC 12988</strain>
    </source>
</reference>
<protein>
    <submittedName>
        <fullName evidence="1">Uncharacterized protein</fullName>
    </submittedName>
</protein>
<accession>A0A918WQQ6</accession>
<dbReference type="EMBL" id="BMXI01000069">
    <property type="protein sequence ID" value="GHC68792.1"/>
    <property type="molecule type" value="Genomic_DNA"/>
</dbReference>
<dbReference type="Proteomes" id="UP000644507">
    <property type="component" value="Unassembled WGS sequence"/>
</dbReference>
<proteinExistence type="predicted"/>